<dbReference type="SUPFAM" id="SSF109993">
    <property type="entry name" value="VPS9 domain"/>
    <property type="match status" value="1"/>
</dbReference>
<name>X6MZW5_RETFI</name>
<evidence type="ECO:0000259" key="1">
    <source>
        <dbReference type="PROSITE" id="PS51205"/>
    </source>
</evidence>
<dbReference type="EMBL" id="ASPP01013766">
    <property type="protein sequence ID" value="ETO19346.1"/>
    <property type="molecule type" value="Genomic_DNA"/>
</dbReference>
<dbReference type="InterPro" id="IPR037191">
    <property type="entry name" value="VPS9_dom_sf"/>
</dbReference>
<dbReference type="InterPro" id="IPR003123">
    <property type="entry name" value="VPS9"/>
</dbReference>
<dbReference type="Proteomes" id="UP000023152">
    <property type="component" value="Unassembled WGS sequence"/>
</dbReference>
<evidence type="ECO:0000313" key="3">
    <source>
        <dbReference type="Proteomes" id="UP000023152"/>
    </source>
</evidence>
<dbReference type="Pfam" id="PF02204">
    <property type="entry name" value="VPS9"/>
    <property type="match status" value="1"/>
</dbReference>
<reference evidence="2 3" key="1">
    <citation type="journal article" date="2013" name="Curr. Biol.">
        <title>The Genome of the Foraminiferan Reticulomyxa filosa.</title>
        <authorList>
            <person name="Glockner G."/>
            <person name="Hulsmann N."/>
            <person name="Schleicher M."/>
            <person name="Noegel A.A."/>
            <person name="Eichinger L."/>
            <person name="Gallinger C."/>
            <person name="Pawlowski J."/>
            <person name="Sierra R."/>
            <person name="Euteneuer U."/>
            <person name="Pillet L."/>
            <person name="Moustafa A."/>
            <person name="Platzer M."/>
            <person name="Groth M."/>
            <person name="Szafranski K."/>
            <person name="Schliwa M."/>
        </authorList>
    </citation>
    <scope>NUCLEOTIDE SEQUENCE [LARGE SCALE GENOMIC DNA]</scope>
</reference>
<accession>X6MZW5</accession>
<organism evidence="2 3">
    <name type="scientific">Reticulomyxa filosa</name>
    <dbReference type="NCBI Taxonomy" id="46433"/>
    <lineage>
        <taxon>Eukaryota</taxon>
        <taxon>Sar</taxon>
        <taxon>Rhizaria</taxon>
        <taxon>Retaria</taxon>
        <taxon>Foraminifera</taxon>
        <taxon>Monothalamids</taxon>
        <taxon>Reticulomyxidae</taxon>
        <taxon>Reticulomyxa</taxon>
    </lineage>
</organism>
<feature type="domain" description="VPS9" evidence="1">
    <location>
        <begin position="200"/>
        <end position="366"/>
    </location>
</feature>
<dbReference type="AlphaFoldDB" id="X6MZW5"/>
<dbReference type="Gene3D" id="1.20.1050.80">
    <property type="entry name" value="VPS9 domain"/>
    <property type="match status" value="1"/>
</dbReference>
<proteinExistence type="predicted"/>
<evidence type="ECO:0000313" key="2">
    <source>
        <dbReference type="EMBL" id="ETO19346.1"/>
    </source>
</evidence>
<gene>
    <name evidence="2" type="ORF">RFI_17884</name>
</gene>
<keyword evidence="3" id="KW-1185">Reference proteome</keyword>
<protein>
    <recommendedName>
        <fullName evidence="1">VPS9 domain-containing protein</fullName>
    </recommendedName>
</protein>
<comment type="caution">
    <text evidence="2">The sequence shown here is derived from an EMBL/GenBank/DDBJ whole genome shotgun (WGS) entry which is preliminary data.</text>
</comment>
<dbReference type="PROSITE" id="PS51205">
    <property type="entry name" value="VPS9"/>
    <property type="match status" value="1"/>
</dbReference>
<feature type="non-terminal residue" evidence="2">
    <location>
        <position position="1"/>
    </location>
</feature>
<sequence>IIIIIIIIIVIIIICFMLKKKKKRLDNNIIKLVYINAFYHSYCFEQIKKAKSKTHHHFGKQQTNETNYYHEHNPNEQKTFDHFILDQRTKEGRITTRWLKWIVEKQDEVSLESLCDFMVKLSHTFIDSYQLSKFYFVYFLSQYYECVRIFVYRCVLGQGSTQTMVSNILASQFQDLSGLDETYRRKTFWMRTLKHDKLQINKEYWLEPAVDIGHHNLLTVSSDSTPKRHSQLPFQAGESVPFAEAINIIGELEKQDDIHASPDIGINLILEAVKLVNDVAMRYFENNKRSQGIEKPKLVPLGNDDLFPLVVYCVIQSRLENPHVCIRFIELILPEENTTMGQAAFSLSLLKAAVQYIINAAPEEFGLDADVDADHMA</sequence>